<dbReference type="InterPro" id="IPR011990">
    <property type="entry name" value="TPR-like_helical_dom_sf"/>
</dbReference>
<keyword evidence="6" id="KW-0653">Protein transport</keyword>
<dbReference type="Gene3D" id="1.25.40.10">
    <property type="entry name" value="Tetratricopeptide repeat domain"/>
    <property type="match status" value="1"/>
</dbReference>
<dbReference type="InterPro" id="IPR057308">
    <property type="entry name" value="CHCR_PEP5_VPS11"/>
</dbReference>
<evidence type="ECO:0000313" key="13">
    <source>
        <dbReference type="EMBL" id="KAK4248934.1"/>
    </source>
</evidence>
<feature type="compositionally biased region" description="Polar residues" evidence="11">
    <location>
        <begin position="480"/>
        <end position="496"/>
    </location>
</feature>
<comment type="similarity">
    <text evidence="1">Belongs to the VPS11 family.</text>
</comment>
<comment type="caution">
    <text evidence="13">The sequence shown here is derived from an EMBL/GenBank/DDBJ whole genome shotgun (WGS) entry which is preliminary data.</text>
</comment>
<dbReference type="Gene3D" id="3.30.1370.100">
    <property type="entry name" value="MutL, C-terminal domain, regulatory subdomain"/>
    <property type="match status" value="1"/>
</dbReference>
<evidence type="ECO:0000256" key="2">
    <source>
        <dbReference type="ARBA" id="ARBA00022448"/>
    </source>
</evidence>
<evidence type="ECO:0000256" key="6">
    <source>
        <dbReference type="ARBA" id="ARBA00022927"/>
    </source>
</evidence>
<dbReference type="InterPro" id="IPR036890">
    <property type="entry name" value="HATPase_C_sf"/>
</dbReference>
<dbReference type="SMART" id="SM00299">
    <property type="entry name" value="CLH"/>
    <property type="match status" value="1"/>
</dbReference>
<evidence type="ECO:0000256" key="8">
    <source>
        <dbReference type="ARBA" id="ARBA00029433"/>
    </source>
</evidence>
<dbReference type="Pfam" id="PF12451">
    <property type="entry name" value="VPS11_C"/>
    <property type="match status" value="1"/>
</dbReference>
<keyword evidence="3" id="KW-0479">Metal-binding</keyword>
<evidence type="ECO:0000256" key="3">
    <source>
        <dbReference type="ARBA" id="ARBA00022723"/>
    </source>
</evidence>
<dbReference type="InterPro" id="IPR013083">
    <property type="entry name" value="Znf_RING/FYVE/PHD"/>
</dbReference>
<dbReference type="GO" id="GO:0007033">
    <property type="term" value="P:vacuole organization"/>
    <property type="evidence" value="ECO:0007669"/>
    <property type="project" value="TreeGrafter"/>
</dbReference>
<dbReference type="GO" id="GO:0005524">
    <property type="term" value="F:ATP binding"/>
    <property type="evidence" value="ECO:0007669"/>
    <property type="project" value="InterPro"/>
</dbReference>
<dbReference type="GO" id="GO:0006298">
    <property type="term" value="P:mismatch repair"/>
    <property type="evidence" value="ECO:0007669"/>
    <property type="project" value="InterPro"/>
</dbReference>
<dbReference type="GO" id="GO:0007032">
    <property type="term" value="P:endosome organization"/>
    <property type="evidence" value="ECO:0007669"/>
    <property type="project" value="TreeGrafter"/>
</dbReference>
<gene>
    <name evidence="13" type="ORF">C7999DRAFT_39924</name>
</gene>
<feature type="domain" description="RING-type" evidence="12">
    <location>
        <begin position="1851"/>
        <end position="1897"/>
    </location>
</feature>
<dbReference type="InterPro" id="IPR016024">
    <property type="entry name" value="ARM-type_fold"/>
</dbReference>
<name>A0AAN7CV78_9PEZI</name>
<keyword evidence="2" id="KW-0813">Transport</keyword>
<dbReference type="GO" id="GO:0006886">
    <property type="term" value="P:intracellular protein transport"/>
    <property type="evidence" value="ECO:0007669"/>
    <property type="project" value="UniProtKB-UniRule"/>
</dbReference>
<evidence type="ECO:0000313" key="14">
    <source>
        <dbReference type="Proteomes" id="UP001303647"/>
    </source>
</evidence>
<dbReference type="SMART" id="SM00853">
    <property type="entry name" value="MutL_C"/>
    <property type="match status" value="1"/>
</dbReference>
<dbReference type="SUPFAM" id="SSF48371">
    <property type="entry name" value="ARM repeat"/>
    <property type="match status" value="1"/>
</dbReference>
<dbReference type="GO" id="GO:0005768">
    <property type="term" value="C:endosome"/>
    <property type="evidence" value="ECO:0007669"/>
    <property type="project" value="UniProtKB-ARBA"/>
</dbReference>
<dbReference type="GO" id="GO:0006904">
    <property type="term" value="P:vesicle docking involved in exocytosis"/>
    <property type="evidence" value="ECO:0007669"/>
    <property type="project" value="TreeGrafter"/>
</dbReference>
<dbReference type="SUPFAM" id="SSF55874">
    <property type="entry name" value="ATPase domain of HSP90 chaperone/DNA topoisomerase II/histidine kinase"/>
    <property type="match status" value="1"/>
</dbReference>
<sequence length="1950" mass="214138">MSIQRLPGDVAAQIKSSAVITSLNAAVCGLLQNALDAGASRVNISVDYSRGNCSVEDNGVGIEPANFREDGGLGKVHYTSKYPPRPDCHGKRGEFLAALAALSLLSITSHHRDYRTHNTLTIHSSRVLARNLPAPPEQRVLTFASGTRVIVRDLFGSMPVRVRQRAIEVERAGTSRDFDRLVSKIVALLLPWPAEVAVSVQDSCARRTVPLQVSGMMGWSEGYPTFAPLAVARTTRLLAAASLVDKDNMKSWVPIEAAASGISVRGCVSLQPAATKRVQFIAIGVHPLLNGHRSTLFYDDVNRVFEASSFGVIEEAVPDQEGRLVKTEGLMGKELKSKRGVDRWPMFFLQVFLGKETGEVDVDEYLDARHQNVAIIADLLQVMAYEFLRKHQFRPKPTTAIQRLKQSRTKPLAGGMVSQRSGPANDQRGRTVQQRLRSHSAERQSVSPFVSWAKTKPTVTGGDNSKGMEPDQGGIGKTDVNMTASSEEPLSSTSGAIQRKQFNDVDDQSKAAAGESSLDGTPSEAQAEPQLGTARDTVVWVDPANKLRDLINSRTMRPSPLRKVNPQFGRRKKPGKTPQARKRKSVSGIDQSTIFEPVEPAIPHIILASEALGCKDEEGNTESKEFGGLTVECPDEGLLPTLEGRISKTALQEAEVVAQVDRKFILAKVSTAAASAADSMLILIDQHAADERCKVESLLEAYFIPDPAGNGQLTAQTQNIDQPLRFELSGEEGGLLVQFQRYFAHWGIAYEVLYGATSQDAATVVVRALPSSVSERCRVEPRLLIDMLRKAIWKLHSTGSGSSIRPLRVGRDDGWVARFHNCPGGLLDLINSRACRSAIMFNDHLTLEHCSNLVRQLAACAFPFQCAHGRPSMVPLVRLGQETTSGSGRIESGDGELLGALKKWRSVLKGGAPTSKVPNVVTRQLEQQLEPLDTVNRVYSRRQQHPTEHCQSGDKNATMALTWRSFDFFDATQISLPGDSGDSAVNTRSLFENNEISAVCSGSDSLFLGTFDGTVRIVGPSWKVVRSFRAYDAAATGALGGAAAGMSITHMRQVDGTSLLVTVAPVLKVWALDKPVKKTGDPTCLSTVAINNGKKPFPISAFAATDDLTQVAVGFANGAVTVIRGDLIHDLGAKQRIVHESDEPITGVELHVEGGLTTLFVATTSRILKLVISGRGHGQPPKTVEDTGCGVGCMAVDKKTGSIVVARDDAVYYYTLDGRGAPIAYETPKKLLSVFQDYIALVSPPTPPGETDAIRRRFWGPAADSIYTFTLIHPDLRIIAHSETVLSDVKHIFQLWGDLYMLTQDGKVFRYREKSLQQRLEMMYQRNLYTLAVELAQKSGMDGQQQNVIYRKYGDYLYHKGDYDGAMTQYIKAIDSTEPSQVIRKFLDTQRIHNLIEYLEELHDHHKATSDHTTLLLNCYAKLKDIDKLEKFIKTPGDLKFDLDTAISMCRQGGYYEQAAYLAKKHSEHDLVVDILIEDSKAYGEALDYIWHLDPETAYSCLKKYARVLIENCPKDATQLFIDYYTGRFTPKVDVPVPNAQPASNGGFVVGAANAVQNLGNLLPLPYMNSAAVSAPQANANPTVSDLPVNSEAAAPKYTPPRPRTAFSSFIDHPDEFIVFLEACLKENELSEADRTDLSTTLFEMYLYKSNEKKGDDQHREEWEQRAKALINNKPQGTDTTSKPPVENSNVLLLSHLSGFREGTTLVKEQSGLLFDIFRSYTSAKDTRGAIKALRKYGPEEPQLYPAALSYLTSDARILEEAGQDEVASILERIDRDGLMAPLQVVQTLSKNSVASMGLLKPYLARRIEQERKEIAENKRLAAQFRAETETRRAETADLGTKPAVFQATRCAQCTGALELPAVHFLCKHSFHQRCLRGGGGGVGGSADAGGEECPICARDNATIRALKRSQEENAERHELFRDDLERSEDRFKTVSEWFGRGVMSVPSVE</sequence>
<dbReference type="InterPro" id="IPR024763">
    <property type="entry name" value="VPS11_C"/>
</dbReference>
<dbReference type="InterPro" id="IPR057307">
    <property type="entry name" value="PEP5_VPS11_N"/>
</dbReference>
<feature type="compositionally biased region" description="Polar residues" evidence="11">
    <location>
        <begin position="418"/>
        <end position="435"/>
    </location>
</feature>
<dbReference type="GO" id="GO:0030897">
    <property type="term" value="C:HOPS complex"/>
    <property type="evidence" value="ECO:0007669"/>
    <property type="project" value="TreeGrafter"/>
</dbReference>
<dbReference type="Pfam" id="PF23341">
    <property type="entry name" value="PEP5_VPS11_N"/>
    <property type="match status" value="1"/>
</dbReference>
<dbReference type="FunFam" id="1.25.40.10:FF:000440">
    <property type="entry name" value="E3 ubiquitin-protein ligase PEP5"/>
    <property type="match status" value="1"/>
</dbReference>
<evidence type="ECO:0000256" key="9">
    <source>
        <dbReference type="PROSITE-ProRule" id="PRU00175"/>
    </source>
</evidence>
<feature type="region of interest" description="Disordered" evidence="11">
    <location>
        <begin position="398"/>
        <end position="537"/>
    </location>
</feature>
<dbReference type="InterPro" id="IPR001841">
    <property type="entry name" value="Znf_RING"/>
</dbReference>
<evidence type="ECO:0000256" key="1">
    <source>
        <dbReference type="ARBA" id="ARBA00007070"/>
    </source>
</evidence>
<proteinExistence type="inferred from homology"/>
<keyword evidence="4 9" id="KW-0863">Zinc-finger</keyword>
<evidence type="ECO:0000256" key="4">
    <source>
        <dbReference type="ARBA" id="ARBA00022771"/>
    </source>
</evidence>
<evidence type="ECO:0000256" key="5">
    <source>
        <dbReference type="ARBA" id="ARBA00022833"/>
    </source>
</evidence>
<dbReference type="InterPro" id="IPR042121">
    <property type="entry name" value="MutL_C_regsub"/>
</dbReference>
<dbReference type="InterPro" id="IPR036322">
    <property type="entry name" value="WD40_repeat_dom_sf"/>
</dbReference>
<evidence type="ECO:0000256" key="10">
    <source>
        <dbReference type="PROSITE-ProRule" id="PRU01006"/>
    </source>
</evidence>
<dbReference type="Gene3D" id="3.30.565.10">
    <property type="entry name" value="Histidine kinase-like ATPase, C-terminal domain"/>
    <property type="match status" value="1"/>
</dbReference>
<dbReference type="InterPro" id="IPR014790">
    <property type="entry name" value="MutL_C"/>
</dbReference>
<dbReference type="GO" id="GO:0008270">
    <property type="term" value="F:zinc ion binding"/>
    <property type="evidence" value="ECO:0007669"/>
    <property type="project" value="UniProtKB-KW"/>
</dbReference>
<dbReference type="GO" id="GO:0030674">
    <property type="term" value="F:protein-macromolecule adaptor activity"/>
    <property type="evidence" value="ECO:0007669"/>
    <property type="project" value="TreeGrafter"/>
</dbReference>
<dbReference type="InterPro" id="IPR000547">
    <property type="entry name" value="Clathrin_H-chain/VPS_repeat"/>
</dbReference>
<dbReference type="Pfam" id="PF23356">
    <property type="entry name" value="TPR_PEP5_VPS11"/>
    <property type="match status" value="2"/>
</dbReference>
<keyword evidence="5" id="KW-0862">Zinc</keyword>
<dbReference type="Proteomes" id="UP001303647">
    <property type="component" value="Unassembled WGS sequence"/>
</dbReference>
<feature type="compositionally biased region" description="Basic residues" evidence="11">
    <location>
        <begin position="569"/>
        <end position="585"/>
    </location>
</feature>
<reference evidence="13" key="1">
    <citation type="journal article" date="2023" name="Mol. Phylogenet. Evol.">
        <title>Genome-scale phylogeny and comparative genomics of the fungal order Sordariales.</title>
        <authorList>
            <person name="Hensen N."/>
            <person name="Bonometti L."/>
            <person name="Westerberg I."/>
            <person name="Brannstrom I.O."/>
            <person name="Guillou S."/>
            <person name="Cros-Aarteil S."/>
            <person name="Calhoun S."/>
            <person name="Haridas S."/>
            <person name="Kuo A."/>
            <person name="Mondo S."/>
            <person name="Pangilinan J."/>
            <person name="Riley R."/>
            <person name="LaButti K."/>
            <person name="Andreopoulos B."/>
            <person name="Lipzen A."/>
            <person name="Chen C."/>
            <person name="Yan M."/>
            <person name="Daum C."/>
            <person name="Ng V."/>
            <person name="Clum A."/>
            <person name="Steindorff A."/>
            <person name="Ohm R.A."/>
            <person name="Martin F."/>
            <person name="Silar P."/>
            <person name="Natvig D.O."/>
            <person name="Lalanne C."/>
            <person name="Gautier V."/>
            <person name="Ament-Velasquez S.L."/>
            <person name="Kruys A."/>
            <person name="Hutchinson M.I."/>
            <person name="Powell A.J."/>
            <person name="Barry K."/>
            <person name="Miller A.N."/>
            <person name="Grigoriev I.V."/>
            <person name="Debuchy R."/>
            <person name="Gladieux P."/>
            <person name="Hiltunen Thoren M."/>
            <person name="Johannesson H."/>
        </authorList>
    </citation>
    <scope>NUCLEOTIDE SEQUENCE</scope>
    <source>
        <strain evidence="13">CBS 359.72</strain>
    </source>
</reference>
<dbReference type="Gene3D" id="3.30.1540.20">
    <property type="entry name" value="MutL, C-terminal domain, dimerisation subdomain"/>
    <property type="match status" value="1"/>
</dbReference>
<dbReference type="EMBL" id="MU857630">
    <property type="protein sequence ID" value="KAK4248934.1"/>
    <property type="molecule type" value="Genomic_DNA"/>
</dbReference>
<dbReference type="PANTHER" id="PTHR23323:SF24">
    <property type="entry name" value="VACUOLAR PROTEIN SORTING-ASSOCIATED PROTEIN 11 HOMOLOG"/>
    <property type="match status" value="1"/>
</dbReference>
<dbReference type="InterPro" id="IPR037198">
    <property type="entry name" value="MutL_C_sf"/>
</dbReference>
<dbReference type="PROSITE" id="PS50089">
    <property type="entry name" value="ZF_RING_2"/>
    <property type="match status" value="1"/>
</dbReference>
<dbReference type="SMART" id="SM00184">
    <property type="entry name" value="RING"/>
    <property type="match status" value="1"/>
</dbReference>
<organism evidence="13 14">
    <name type="scientific">Corynascus novoguineensis</name>
    <dbReference type="NCBI Taxonomy" id="1126955"/>
    <lineage>
        <taxon>Eukaryota</taxon>
        <taxon>Fungi</taxon>
        <taxon>Dikarya</taxon>
        <taxon>Ascomycota</taxon>
        <taxon>Pezizomycotina</taxon>
        <taxon>Sordariomycetes</taxon>
        <taxon>Sordariomycetidae</taxon>
        <taxon>Sordariales</taxon>
        <taxon>Chaetomiaceae</taxon>
        <taxon>Corynascus</taxon>
    </lineage>
</organism>
<feature type="region of interest" description="Disordered" evidence="11">
    <location>
        <begin position="550"/>
        <end position="588"/>
    </location>
</feature>
<keyword evidence="7" id="KW-0472">Membrane</keyword>
<dbReference type="InterPro" id="IPR042120">
    <property type="entry name" value="MutL_C_dimsub"/>
</dbReference>
<dbReference type="Pfam" id="PF13589">
    <property type="entry name" value="HATPase_c_3"/>
    <property type="match status" value="1"/>
</dbReference>
<dbReference type="PROSITE" id="PS50236">
    <property type="entry name" value="CHCR"/>
    <property type="match status" value="1"/>
</dbReference>
<dbReference type="PANTHER" id="PTHR23323">
    <property type="entry name" value="VACUOLAR PROTEIN SORTING-ASSOCIATED PROTEIN"/>
    <property type="match status" value="1"/>
</dbReference>
<dbReference type="CDD" id="cd16688">
    <property type="entry name" value="RING-H2_Vps11"/>
    <property type="match status" value="1"/>
</dbReference>
<dbReference type="Gene3D" id="3.30.40.10">
    <property type="entry name" value="Zinc/RING finger domain, C3HC4 (zinc finger)"/>
    <property type="match status" value="1"/>
</dbReference>
<protein>
    <recommendedName>
        <fullName evidence="12">RING-type domain-containing protein</fullName>
    </recommendedName>
</protein>
<reference evidence="13" key="2">
    <citation type="submission" date="2023-05" db="EMBL/GenBank/DDBJ databases">
        <authorList>
            <consortium name="Lawrence Berkeley National Laboratory"/>
            <person name="Steindorff A."/>
            <person name="Hensen N."/>
            <person name="Bonometti L."/>
            <person name="Westerberg I."/>
            <person name="Brannstrom I.O."/>
            <person name="Guillou S."/>
            <person name="Cros-Aarteil S."/>
            <person name="Calhoun S."/>
            <person name="Haridas S."/>
            <person name="Kuo A."/>
            <person name="Mondo S."/>
            <person name="Pangilinan J."/>
            <person name="Riley R."/>
            <person name="Labutti K."/>
            <person name="Andreopoulos B."/>
            <person name="Lipzen A."/>
            <person name="Chen C."/>
            <person name="Yanf M."/>
            <person name="Daum C."/>
            <person name="Ng V."/>
            <person name="Clum A."/>
            <person name="Ohm R."/>
            <person name="Martin F."/>
            <person name="Silar P."/>
            <person name="Natvig D."/>
            <person name="Lalanne C."/>
            <person name="Gautier V."/>
            <person name="Ament-Velasquez S.L."/>
            <person name="Kruys A."/>
            <person name="Hutchinson M.I."/>
            <person name="Powell A.J."/>
            <person name="Barry K."/>
            <person name="Miller A.N."/>
            <person name="Grigoriev I.V."/>
            <person name="Debuchy R."/>
            <person name="Gladieux P."/>
            <person name="Thoren M.H."/>
            <person name="Johannesson H."/>
        </authorList>
    </citation>
    <scope>NUCLEOTIDE SEQUENCE</scope>
    <source>
        <strain evidence="13">CBS 359.72</strain>
    </source>
</reference>
<dbReference type="Pfam" id="PF08676">
    <property type="entry name" value="MutL_C"/>
    <property type="match status" value="1"/>
</dbReference>
<evidence type="ECO:0000259" key="12">
    <source>
        <dbReference type="PROSITE" id="PS50089"/>
    </source>
</evidence>
<keyword evidence="14" id="KW-1185">Reference proteome</keyword>
<dbReference type="SUPFAM" id="SSF50978">
    <property type="entry name" value="WD40 repeat-like"/>
    <property type="match status" value="1"/>
</dbReference>
<comment type="subcellular location">
    <subcellularLocation>
        <location evidence="8">Endomembrane system</location>
        <topology evidence="8">Peripheral membrane protein</topology>
        <orientation evidence="8">Cytoplasmic side</orientation>
    </subcellularLocation>
</comment>
<accession>A0AAN7CV78</accession>
<dbReference type="GO" id="GO:0048284">
    <property type="term" value="P:organelle fusion"/>
    <property type="evidence" value="ECO:0007669"/>
    <property type="project" value="TreeGrafter"/>
</dbReference>
<evidence type="ECO:0000256" key="11">
    <source>
        <dbReference type="SAM" id="MobiDB-lite"/>
    </source>
</evidence>
<feature type="repeat" description="CHCR" evidence="10">
    <location>
        <begin position="1370"/>
        <end position="1518"/>
    </location>
</feature>
<dbReference type="SUPFAM" id="SSF118116">
    <property type="entry name" value="DNA mismatch repair protein MutL"/>
    <property type="match status" value="1"/>
</dbReference>
<evidence type="ECO:0000256" key="7">
    <source>
        <dbReference type="ARBA" id="ARBA00023136"/>
    </source>
</evidence>